<evidence type="ECO:0000313" key="3">
    <source>
        <dbReference type="Proteomes" id="UP001177003"/>
    </source>
</evidence>
<protein>
    <submittedName>
        <fullName evidence="2">Uncharacterized protein</fullName>
    </submittedName>
</protein>
<gene>
    <name evidence="2" type="ORF">LSALG_LOCUS23037</name>
</gene>
<evidence type="ECO:0000256" key="1">
    <source>
        <dbReference type="SAM" id="MobiDB-lite"/>
    </source>
</evidence>
<dbReference type="Proteomes" id="UP001177003">
    <property type="component" value="Chromosome 5"/>
</dbReference>
<name>A0AA36E5Y2_LACSI</name>
<organism evidence="2 3">
    <name type="scientific">Lactuca saligna</name>
    <name type="common">Willowleaf lettuce</name>
    <dbReference type="NCBI Taxonomy" id="75948"/>
    <lineage>
        <taxon>Eukaryota</taxon>
        <taxon>Viridiplantae</taxon>
        <taxon>Streptophyta</taxon>
        <taxon>Embryophyta</taxon>
        <taxon>Tracheophyta</taxon>
        <taxon>Spermatophyta</taxon>
        <taxon>Magnoliopsida</taxon>
        <taxon>eudicotyledons</taxon>
        <taxon>Gunneridae</taxon>
        <taxon>Pentapetalae</taxon>
        <taxon>asterids</taxon>
        <taxon>campanulids</taxon>
        <taxon>Asterales</taxon>
        <taxon>Asteraceae</taxon>
        <taxon>Cichorioideae</taxon>
        <taxon>Cichorieae</taxon>
        <taxon>Lactucinae</taxon>
        <taxon>Lactuca</taxon>
    </lineage>
</organism>
<feature type="compositionally biased region" description="Polar residues" evidence="1">
    <location>
        <begin position="74"/>
        <end position="85"/>
    </location>
</feature>
<feature type="compositionally biased region" description="Basic and acidic residues" evidence="1">
    <location>
        <begin position="56"/>
        <end position="68"/>
    </location>
</feature>
<proteinExistence type="predicted"/>
<feature type="region of interest" description="Disordered" evidence="1">
    <location>
        <begin position="47"/>
        <end position="140"/>
    </location>
</feature>
<sequence length="140" mass="15580">MDDYVGEDVYKNRVCILTTAQQIISDTVKVRVDGKLFNIRIKEAPGCTPSFVSDTPKSDPEGCEERNVLDGNDNDTGTNSSTGNAEESLDPFGIYETMERMKAEERRNKISTGYHGWGKSKKHMNDAQELEGQNGNKSAR</sequence>
<accession>A0AA36E5Y2</accession>
<feature type="compositionally biased region" description="Polar residues" evidence="1">
    <location>
        <begin position="131"/>
        <end position="140"/>
    </location>
</feature>
<dbReference type="EMBL" id="OX465081">
    <property type="protein sequence ID" value="CAI9283437.1"/>
    <property type="molecule type" value="Genomic_DNA"/>
</dbReference>
<feature type="compositionally biased region" description="Basic and acidic residues" evidence="1">
    <location>
        <begin position="97"/>
        <end position="108"/>
    </location>
</feature>
<evidence type="ECO:0000313" key="2">
    <source>
        <dbReference type="EMBL" id="CAI9283437.1"/>
    </source>
</evidence>
<reference evidence="2" key="1">
    <citation type="submission" date="2023-04" db="EMBL/GenBank/DDBJ databases">
        <authorList>
            <person name="Vijverberg K."/>
            <person name="Xiong W."/>
            <person name="Schranz E."/>
        </authorList>
    </citation>
    <scope>NUCLEOTIDE SEQUENCE</scope>
</reference>
<dbReference type="AlphaFoldDB" id="A0AA36E5Y2"/>
<keyword evidence="3" id="KW-1185">Reference proteome</keyword>